<evidence type="ECO:0000313" key="1">
    <source>
        <dbReference type="Proteomes" id="UP000887576"/>
    </source>
</evidence>
<dbReference type="Proteomes" id="UP000887576">
    <property type="component" value="Unplaced"/>
</dbReference>
<protein>
    <submittedName>
        <fullName evidence="2">Ig-like domain-containing protein</fullName>
    </submittedName>
</protein>
<dbReference type="WBParaSite" id="JU765_v2.g7090.t1">
    <property type="protein sequence ID" value="JU765_v2.g7090.t1"/>
    <property type="gene ID" value="JU765_v2.g7090"/>
</dbReference>
<accession>A0AC34RI08</accession>
<evidence type="ECO:0000313" key="2">
    <source>
        <dbReference type="WBParaSite" id="JU765_v2.g7090.t1"/>
    </source>
</evidence>
<proteinExistence type="predicted"/>
<name>A0AC34RI08_9BILA</name>
<reference evidence="2" key="1">
    <citation type="submission" date="2022-11" db="UniProtKB">
        <authorList>
            <consortium name="WormBaseParasite"/>
        </authorList>
    </citation>
    <scope>IDENTIFICATION</scope>
</reference>
<organism evidence="1 2">
    <name type="scientific">Panagrolaimus sp. JU765</name>
    <dbReference type="NCBI Taxonomy" id="591449"/>
    <lineage>
        <taxon>Eukaryota</taxon>
        <taxon>Metazoa</taxon>
        <taxon>Ecdysozoa</taxon>
        <taxon>Nematoda</taxon>
        <taxon>Chromadorea</taxon>
        <taxon>Rhabditida</taxon>
        <taxon>Tylenchina</taxon>
        <taxon>Panagrolaimomorpha</taxon>
        <taxon>Panagrolaimoidea</taxon>
        <taxon>Panagrolaimidae</taxon>
        <taxon>Panagrolaimus</taxon>
    </lineage>
</organism>
<sequence length="428" mass="48381">QGLKHVITDSQIPQGILVSDIKRGGEESLYWQETAEAAGPRQKQAPQFTIRPRNAQATEGSPARFECSVIGHPKPRIIWYINGNQAIHGHRHKLAYDGVHYLTISQTKISDAGEIVAIAKNSEGEVLASANLDVFQRDDFRNQKLKSTQMKGADELKEREQRWKQELMGTLGEAFQKAPKPVLPKLLQVENNKTPFEPLETEELVQKFTRTRDEQFYDKLSYVEREQKKFGGLELEPVSLKPGKIEKYQPPTEGLEKVNLRGVQPPEEVKDPKRFKSPPPDWASGGVKLGQPVGKVTQREAPPAEVHVPARDQVKFRTAKPKPAAELPPQDRVVIADEKAKLKQVQQGPEIEPEPVIPAKDQVQIKKSFQPKEVKQFDKVKVDAEPLKNTPEVVKKEVEKTSISNKNIVRYQSYREHSEVTSHSYSND</sequence>